<keyword evidence="3" id="KW-1185">Reference proteome</keyword>
<dbReference type="Proteomes" id="UP001152599">
    <property type="component" value="Unassembled WGS sequence"/>
</dbReference>
<feature type="compositionally biased region" description="Basic and acidic residues" evidence="1">
    <location>
        <begin position="129"/>
        <end position="139"/>
    </location>
</feature>
<evidence type="ECO:0000313" key="3">
    <source>
        <dbReference type="Proteomes" id="UP001152599"/>
    </source>
</evidence>
<name>A0A9X4N1X8_9FLAO</name>
<protein>
    <submittedName>
        <fullName evidence="2">Helix-turn-helix domain-containing protein</fullName>
    </submittedName>
</protein>
<gene>
    <name evidence="2" type="ORF">NMK71_01690</name>
</gene>
<accession>A0A9X4N1X8</accession>
<dbReference type="EMBL" id="JANCMU010000001">
    <property type="protein sequence ID" value="MDG4945114.1"/>
    <property type="molecule type" value="Genomic_DNA"/>
</dbReference>
<evidence type="ECO:0000313" key="2">
    <source>
        <dbReference type="EMBL" id="MDG4945114.1"/>
    </source>
</evidence>
<dbReference type="AlphaFoldDB" id="A0A9X4N1X8"/>
<sequence length="139" mass="16052">MSKNRKGYYVIITDEVLFNHRLSASSKIFFGEVLTLSSGKSGYCFASNKYFREKYNCSVSTIQNWIKELKNEKLIATKLIRHPNGKTERRIKIIRGGLPKKHQVPPPRSWENNNTRSKKQGGNNNLPKNDPKDDRLTDI</sequence>
<reference evidence="2" key="1">
    <citation type="submission" date="2022-07" db="EMBL/GenBank/DDBJ databases">
        <title>Description and genome-wide analysis of Profundicola chukchiensis gen. nov., sp. nov., marine bacteria isolated from bottom sediments of the Chukchi Sea.</title>
        <authorList>
            <person name="Romanenko L."/>
            <person name="Otstavnykh N."/>
            <person name="Kurilenko V."/>
            <person name="Eremeev V."/>
            <person name="Velansky P."/>
            <person name="Mikhailov V."/>
            <person name="Isaeva M."/>
        </authorList>
    </citation>
    <scope>NUCLEOTIDE SEQUENCE</scope>
    <source>
        <strain evidence="2">KMM 9713</strain>
    </source>
</reference>
<evidence type="ECO:0000256" key="1">
    <source>
        <dbReference type="SAM" id="MobiDB-lite"/>
    </source>
</evidence>
<dbReference type="Pfam" id="PF13730">
    <property type="entry name" value="HTH_36"/>
    <property type="match status" value="1"/>
</dbReference>
<comment type="caution">
    <text evidence="2">The sequence shown here is derived from an EMBL/GenBank/DDBJ whole genome shotgun (WGS) entry which is preliminary data.</text>
</comment>
<feature type="region of interest" description="Disordered" evidence="1">
    <location>
        <begin position="90"/>
        <end position="139"/>
    </location>
</feature>
<dbReference type="RefSeq" id="WP_304419829.1">
    <property type="nucleotide sequence ID" value="NZ_JANCMU010000001.1"/>
</dbReference>
<proteinExistence type="predicted"/>
<organism evidence="2 3">
    <name type="scientific">Profundicola chukchiensis</name>
    <dbReference type="NCBI Taxonomy" id="2961959"/>
    <lineage>
        <taxon>Bacteria</taxon>
        <taxon>Pseudomonadati</taxon>
        <taxon>Bacteroidota</taxon>
        <taxon>Flavobacteriia</taxon>
        <taxon>Flavobacteriales</taxon>
        <taxon>Weeksellaceae</taxon>
        <taxon>Profundicola</taxon>
    </lineage>
</organism>